<name>A0ABM3ZD80_PANGU</name>
<proteinExistence type="predicted"/>
<sequence>MAELALDEKLIVPLLGGPILLNSEPMANQSRRSTKLSPRCSSLTLQDEAHSLLSNNCRLDVCSSKGSQLRKQVSASSLRPERQTRAMPLNVSRCRRSEPFAVPDSIVVTLLQALAQTGVPLSEAEFFEALVRQAGARRPFPSLAQLYGSFLPALRRQHELALCHSLRHRDAFVFLHEATTDDGRAALGLSLLPLNRLGQSPLLLGIEILEQMSHPLVARAVARMLSEGHVLFHRVLAVVTSGGAPMIQAFAANGILGAVLPAALHVPCFYHQLELVMELWQDKLERLVSLQHLLEETFGRRPTLRHRYALFLKEHELKLSLPVCNRPAGPEVWLEKAIGIAEHLPVLREFVATDEVEGPIMAKLQSILIENDKELVAEAIFIAEHAQGLLAMARFLHQTGEPLAHRIYGELDSLRVSFSYHLDARLGPNTEQHLALCPPQLAKQFRKILAQSLSHLEHLFDTHPAMPTLKAVRALDPKQLGAVGWSQIEQDQGIPGLLEVPEMEWFRYQHLAEAAPADVSLPQWWEAHAEQLPMLSPLARRYLWLPVCSPKSPFLPGGFYNLPVAEDGFTQEGERLLCMLRYNRKLL</sequence>
<evidence type="ECO:0000313" key="2">
    <source>
        <dbReference type="RefSeq" id="XP_060546327.1"/>
    </source>
</evidence>
<keyword evidence="1" id="KW-1185">Reference proteome</keyword>
<organism evidence="1 3">
    <name type="scientific">Pantherophis guttatus</name>
    <name type="common">Corn snake</name>
    <name type="synonym">Elaphe guttata</name>
    <dbReference type="NCBI Taxonomy" id="94885"/>
    <lineage>
        <taxon>Eukaryota</taxon>
        <taxon>Metazoa</taxon>
        <taxon>Chordata</taxon>
        <taxon>Craniata</taxon>
        <taxon>Vertebrata</taxon>
        <taxon>Euteleostomi</taxon>
        <taxon>Lepidosauria</taxon>
        <taxon>Squamata</taxon>
        <taxon>Bifurcata</taxon>
        <taxon>Unidentata</taxon>
        <taxon>Episquamata</taxon>
        <taxon>Toxicofera</taxon>
        <taxon>Serpentes</taxon>
        <taxon>Colubroidea</taxon>
        <taxon>Colubridae</taxon>
        <taxon>Colubrinae</taxon>
        <taxon>Pantherophis</taxon>
    </lineage>
</organism>
<evidence type="ECO:0000313" key="1">
    <source>
        <dbReference type="Proteomes" id="UP001652622"/>
    </source>
</evidence>
<dbReference type="InterPro" id="IPR012337">
    <property type="entry name" value="RNaseH-like_sf"/>
</dbReference>
<accession>A0ABM3ZD80</accession>
<protein>
    <submittedName>
        <fullName evidence="2 3">Uncharacterized protein LOC117661760 isoform X1</fullName>
    </submittedName>
</protein>
<dbReference type="Proteomes" id="UP001652622">
    <property type="component" value="Unplaced"/>
</dbReference>
<dbReference type="SUPFAM" id="SSF53098">
    <property type="entry name" value="Ribonuclease H-like"/>
    <property type="match status" value="1"/>
</dbReference>
<gene>
    <name evidence="2 3" type="primary">LOC117661760</name>
</gene>
<dbReference type="RefSeq" id="XP_060546327.1">
    <property type="nucleotide sequence ID" value="XM_060690344.1"/>
</dbReference>
<dbReference type="GeneID" id="117661760"/>
<evidence type="ECO:0000313" key="3">
    <source>
        <dbReference type="RefSeq" id="XP_060546328.1"/>
    </source>
</evidence>
<reference evidence="2 3" key="1">
    <citation type="submission" date="2025-05" db="UniProtKB">
        <authorList>
            <consortium name="RefSeq"/>
        </authorList>
    </citation>
    <scope>IDENTIFICATION</scope>
    <source>
        <tissue evidence="2 3">Blood</tissue>
    </source>
</reference>
<dbReference type="RefSeq" id="XP_060546328.1">
    <property type="nucleotide sequence ID" value="XM_060690345.1"/>
</dbReference>